<dbReference type="InterPro" id="IPR036964">
    <property type="entry name" value="RASGEF_cat_dom_sf"/>
</dbReference>
<comment type="caution">
    <text evidence="5">The sequence shown here is derived from an EMBL/GenBank/DDBJ whole genome shotgun (WGS) entry which is preliminary data.</text>
</comment>
<feature type="compositionally biased region" description="Basic and acidic residues" evidence="3">
    <location>
        <begin position="257"/>
        <end position="266"/>
    </location>
</feature>
<dbReference type="Gene3D" id="1.10.840.10">
    <property type="entry name" value="Ras guanine-nucleotide exchange factors catalytic domain"/>
    <property type="match status" value="1"/>
</dbReference>
<name>A0ABR3T1S6_9PEZI</name>
<feature type="compositionally biased region" description="Low complexity" evidence="3">
    <location>
        <begin position="275"/>
        <end position="286"/>
    </location>
</feature>
<accession>A0ABR3T1S6</accession>
<evidence type="ECO:0000256" key="2">
    <source>
        <dbReference type="PROSITE-ProRule" id="PRU00168"/>
    </source>
</evidence>
<feature type="region of interest" description="Disordered" evidence="3">
    <location>
        <begin position="222"/>
        <end position="332"/>
    </location>
</feature>
<evidence type="ECO:0000313" key="6">
    <source>
        <dbReference type="Proteomes" id="UP001521116"/>
    </source>
</evidence>
<feature type="compositionally biased region" description="Polar residues" evidence="3">
    <location>
        <begin position="54"/>
        <end position="65"/>
    </location>
</feature>
<reference evidence="5 6" key="1">
    <citation type="submission" date="2024-02" db="EMBL/GenBank/DDBJ databases">
        <title>De novo assembly and annotation of 12 fungi associated with fruit tree decline syndrome in Ontario, Canada.</title>
        <authorList>
            <person name="Sulman M."/>
            <person name="Ellouze W."/>
            <person name="Ilyukhin E."/>
        </authorList>
    </citation>
    <scope>NUCLEOTIDE SEQUENCE [LARGE SCALE GENOMIC DNA]</scope>
    <source>
        <strain evidence="5 6">M1-105</strain>
    </source>
</reference>
<proteinExistence type="predicted"/>
<protein>
    <submittedName>
        <fullName evidence="5">Guanine nucleotide exchange factor lte1</fullName>
    </submittedName>
</protein>
<keyword evidence="6" id="KW-1185">Reference proteome</keyword>
<evidence type="ECO:0000256" key="1">
    <source>
        <dbReference type="ARBA" id="ARBA00022658"/>
    </source>
</evidence>
<dbReference type="PROSITE" id="PS50009">
    <property type="entry name" value="RASGEF_CAT"/>
    <property type="match status" value="1"/>
</dbReference>
<feature type="compositionally biased region" description="Polar residues" evidence="3">
    <location>
        <begin position="236"/>
        <end position="254"/>
    </location>
</feature>
<dbReference type="InterPro" id="IPR001895">
    <property type="entry name" value="RASGEF_cat_dom"/>
</dbReference>
<keyword evidence="1 2" id="KW-0344">Guanine-nucleotide releasing factor</keyword>
<feature type="compositionally biased region" description="Basic and acidic residues" evidence="3">
    <location>
        <begin position="106"/>
        <end position="115"/>
    </location>
</feature>
<dbReference type="InterPro" id="IPR008937">
    <property type="entry name" value="Ras-like_GEF"/>
</dbReference>
<dbReference type="EMBL" id="JAJVDC020000021">
    <property type="protein sequence ID" value="KAL1633516.1"/>
    <property type="molecule type" value="Genomic_DNA"/>
</dbReference>
<dbReference type="Proteomes" id="UP001521116">
    <property type="component" value="Unassembled WGS sequence"/>
</dbReference>
<dbReference type="Pfam" id="PF00617">
    <property type="entry name" value="RasGEF"/>
    <property type="match status" value="1"/>
</dbReference>
<gene>
    <name evidence="5" type="primary">LTE1_2</name>
    <name evidence="5" type="ORF">SLS56_002902</name>
</gene>
<evidence type="ECO:0000313" key="5">
    <source>
        <dbReference type="EMBL" id="KAL1633516.1"/>
    </source>
</evidence>
<feature type="compositionally biased region" description="Acidic residues" evidence="3">
    <location>
        <begin position="296"/>
        <end position="305"/>
    </location>
</feature>
<organism evidence="5 6">
    <name type="scientific">Neofusicoccum ribis</name>
    <dbReference type="NCBI Taxonomy" id="45134"/>
    <lineage>
        <taxon>Eukaryota</taxon>
        <taxon>Fungi</taxon>
        <taxon>Dikarya</taxon>
        <taxon>Ascomycota</taxon>
        <taxon>Pezizomycotina</taxon>
        <taxon>Dothideomycetes</taxon>
        <taxon>Dothideomycetes incertae sedis</taxon>
        <taxon>Botryosphaeriales</taxon>
        <taxon>Botryosphaeriaceae</taxon>
        <taxon>Neofusicoccum</taxon>
    </lineage>
</organism>
<dbReference type="SUPFAM" id="SSF48366">
    <property type="entry name" value="Ras GEF"/>
    <property type="match status" value="1"/>
</dbReference>
<feature type="compositionally biased region" description="Basic and acidic residues" evidence="3">
    <location>
        <begin position="25"/>
        <end position="34"/>
    </location>
</feature>
<dbReference type="SMART" id="SM00147">
    <property type="entry name" value="RasGEF"/>
    <property type="match status" value="1"/>
</dbReference>
<evidence type="ECO:0000256" key="3">
    <source>
        <dbReference type="SAM" id="MobiDB-lite"/>
    </source>
</evidence>
<feature type="compositionally biased region" description="Polar residues" evidence="3">
    <location>
        <begin position="177"/>
        <end position="187"/>
    </location>
</feature>
<dbReference type="PANTHER" id="PTHR23113:SF363">
    <property type="entry name" value="PROTEIN SON OF SEVENLESS"/>
    <property type="match status" value="1"/>
</dbReference>
<feature type="region of interest" description="Disordered" evidence="3">
    <location>
        <begin position="1"/>
        <end position="200"/>
    </location>
</feature>
<evidence type="ECO:0000259" key="4">
    <source>
        <dbReference type="PROSITE" id="PS50009"/>
    </source>
</evidence>
<sequence length="698" mass="77671">MSAPDASHFDDALMQSDNELGKAPSETHSRHDEPVVSLPPVTMHPDVTLPAMALTSNPISPSIDDTASEAEPPVLRPSFEMEVARLANLPDDDDDDGGIESALLKLEGKYEKKSPDPSPKAAEFYVPKGAPTQSMRREDSHGGEGDEETNDDEDHKAHDSTGPHGNGAQGSGAYLVSPSSEQHTSPTFMPGSSVAQSEYSYSSVPLLDCANSDIAVVTRKRINEQSIDSARPAPLSPQTWRAAQLDQENPSAGSSMEHVEETDSMRRIPPGATVPQSPRSPKSPSSIRTHQSFLLDPEEEFDDISSEISTSVPNDSRRESHGVRSFFDDQPADLEFGDELVPHSMRPPPTPPTSDNALDKAIPNNMDSTVFNRGLPTPGLTPPLHGLQTTPQPGFLQAHDWQPGHALRKSELQNEPSNMELNGMKNMPRPRNESNAERARHIPFILAYDSETLAQQFTIVEKDALDEIDWKELIELRWKQSSPQIRDWVEYLRTQEPRGVDVVIARFNIMVKWAVSECVLTEDLEERVRCIVKYIHIAEHARRLRNYATMYQITVALLSADCARLTKTWELVPAADRRTMRELENLVQPVKNFHNLRLEMETVNLDDGCIPFIGIYTRDLIYNAQKPATVSSGEGTEGEPLINFERHQTAATIVKNLLRLLEASTHYDLKPNPDMIAKCVWMAALNDEEISARSRMLE</sequence>
<feature type="domain" description="Ras-GEF" evidence="4">
    <location>
        <begin position="449"/>
        <end position="695"/>
    </location>
</feature>
<feature type="compositionally biased region" description="Basic and acidic residues" evidence="3">
    <location>
        <begin position="135"/>
        <end position="144"/>
    </location>
</feature>
<dbReference type="InterPro" id="IPR023578">
    <property type="entry name" value="Ras_GEF_dom_sf"/>
</dbReference>
<dbReference type="PANTHER" id="PTHR23113">
    <property type="entry name" value="GUANINE NUCLEOTIDE EXCHANGE FACTOR"/>
    <property type="match status" value="1"/>
</dbReference>